<gene>
    <name evidence="2" type="ORF">RB653_005776</name>
</gene>
<proteinExistence type="predicted"/>
<accession>A0AAN7U7U8</accession>
<reference evidence="2 3" key="1">
    <citation type="submission" date="2023-11" db="EMBL/GenBank/DDBJ databases">
        <title>Dfirmibasis_genome.</title>
        <authorList>
            <person name="Edelbroek B."/>
            <person name="Kjellin J."/>
            <person name="Jerlstrom-Hultqvist J."/>
            <person name="Soderbom F."/>
        </authorList>
    </citation>
    <scope>NUCLEOTIDE SEQUENCE [LARGE SCALE GENOMIC DNA]</scope>
    <source>
        <strain evidence="2 3">TNS-C-14</strain>
    </source>
</reference>
<evidence type="ECO:0000256" key="1">
    <source>
        <dbReference type="SAM" id="SignalP"/>
    </source>
</evidence>
<dbReference type="AlphaFoldDB" id="A0AAN7U7U8"/>
<protein>
    <submittedName>
        <fullName evidence="2">Uncharacterized protein</fullName>
    </submittedName>
</protein>
<dbReference type="Pfam" id="PF25544">
    <property type="entry name" value="Ependymin_amoebozoa"/>
    <property type="match status" value="1"/>
</dbReference>
<dbReference type="PANTHER" id="PTHR31648:SF3">
    <property type="entry name" value="TRANSMEMBRANE PROTEIN"/>
    <property type="match status" value="1"/>
</dbReference>
<dbReference type="PANTHER" id="PTHR31648">
    <property type="entry name" value="TRANSMEMBRANE PROTEIN-RELATED"/>
    <property type="match status" value="1"/>
</dbReference>
<dbReference type="Proteomes" id="UP001344447">
    <property type="component" value="Unassembled WGS sequence"/>
</dbReference>
<name>A0AAN7U7U8_9MYCE</name>
<evidence type="ECO:0000313" key="2">
    <source>
        <dbReference type="EMBL" id="KAK5584168.1"/>
    </source>
</evidence>
<dbReference type="EMBL" id="JAVFKY010000001">
    <property type="protein sequence ID" value="KAK5584168.1"/>
    <property type="molecule type" value="Genomic_DNA"/>
</dbReference>
<organism evidence="2 3">
    <name type="scientific">Dictyostelium firmibasis</name>
    <dbReference type="NCBI Taxonomy" id="79012"/>
    <lineage>
        <taxon>Eukaryota</taxon>
        <taxon>Amoebozoa</taxon>
        <taxon>Evosea</taxon>
        <taxon>Eumycetozoa</taxon>
        <taxon>Dictyostelia</taxon>
        <taxon>Dictyosteliales</taxon>
        <taxon>Dictyosteliaceae</taxon>
        <taxon>Dictyostelium</taxon>
    </lineage>
</organism>
<comment type="caution">
    <text evidence="2">The sequence shown here is derived from an EMBL/GenBank/DDBJ whole genome shotgun (WGS) entry which is preliminary data.</text>
</comment>
<feature type="chain" id="PRO_5042857541" evidence="1">
    <location>
        <begin position="21"/>
        <end position="249"/>
    </location>
</feature>
<keyword evidence="3" id="KW-1185">Reference proteome</keyword>
<sequence>MKLLFSLLIMMTIAFNCCKSFSLANNKIDYSKFENKVNQQQCFTSSGSYPSGYSSSYVSLSFNGNYPTSNGGVQQLSFLESGYIDIDFVGGQLFVNFLLDEGNTKTKGNLWAFSGNSTQYVSVNVNETDYCFQQPLIFSVPSFNGLKYVTDFELGTVQCDMFEQNNVEGNFTNQVLLVDKSDCSLLSGTTQNINSPSGYTMTNFYYYTPAADQEFFQLPSICLNPPQSTKSKLNSLLAKLPKIIQNLPF</sequence>
<keyword evidence="1" id="KW-0732">Signal</keyword>
<evidence type="ECO:0000313" key="3">
    <source>
        <dbReference type="Proteomes" id="UP001344447"/>
    </source>
</evidence>
<feature type="signal peptide" evidence="1">
    <location>
        <begin position="1"/>
        <end position="20"/>
    </location>
</feature>
<dbReference type="InterPro" id="IPR040310">
    <property type="entry name" value="DDB_G0292248"/>
</dbReference>